<comment type="caution">
    <text evidence="2">The sequence shown here is derived from an EMBL/GenBank/DDBJ whole genome shotgun (WGS) entry which is preliminary data.</text>
</comment>
<dbReference type="RefSeq" id="WP_181340203.1">
    <property type="nucleotide sequence ID" value="NZ_JAAKDE010000019.1"/>
</dbReference>
<dbReference type="AlphaFoldDB" id="A0A8J6I2F6"/>
<sequence length="341" mass="36324">MKRVVASLLALLLIATMTPVVMAANLDFSGKVITEATYGENFGGNSEIELSAKIGEGLKAGLGFGSSEQSFPWSNWELGINALWLETNGALIPGTPEFTTRIGSLNHSYSDFVAKGIKTTGISIDQLAIGPVTLGGYYSLAGESILDRGAYVKINPMDGIEAQATVVKADEQLSYALSTTVQPLAGAEVSGTYAAVHEGANAYRVKGKYQVLEGLEVRAGYQDIPTEFNATHRNTKDDDKNNVNPGTGFTVGATANQFGFEVVADYVDYEKTVDYSVARTVNIAGLDFNTKLAGNYDFETAEAEKLEATVGYSAPNGLELTAGYNFIENQPTISAGLELQF</sequence>
<dbReference type="EMBL" id="JAAKDE010000019">
    <property type="protein sequence ID" value="MBA2133733.1"/>
    <property type="molecule type" value="Genomic_DNA"/>
</dbReference>
<evidence type="ECO:0000256" key="1">
    <source>
        <dbReference type="SAM" id="SignalP"/>
    </source>
</evidence>
<name>A0A8J6I2F6_9FIRM</name>
<gene>
    <name evidence="2" type="ORF">G5B42_09335</name>
</gene>
<dbReference type="InterPro" id="IPR023614">
    <property type="entry name" value="Porin_dom_sf"/>
</dbReference>
<evidence type="ECO:0000313" key="3">
    <source>
        <dbReference type="Proteomes" id="UP000657177"/>
    </source>
</evidence>
<keyword evidence="1" id="KW-0732">Signal</keyword>
<feature type="signal peptide" evidence="1">
    <location>
        <begin position="1"/>
        <end position="23"/>
    </location>
</feature>
<feature type="chain" id="PRO_5035281982" description="Porin domain-containing protein" evidence="1">
    <location>
        <begin position="24"/>
        <end position="341"/>
    </location>
</feature>
<organism evidence="2 3">
    <name type="scientific">Capillibacterium thermochitinicola</name>
    <dbReference type="NCBI Taxonomy" id="2699427"/>
    <lineage>
        <taxon>Bacteria</taxon>
        <taxon>Bacillati</taxon>
        <taxon>Bacillota</taxon>
        <taxon>Capillibacterium</taxon>
    </lineage>
</organism>
<reference evidence="2" key="1">
    <citation type="submission" date="2020-06" db="EMBL/GenBank/DDBJ databases">
        <title>Novel chitinolytic bacterium.</title>
        <authorList>
            <person name="Ungkulpasvich U."/>
            <person name="Kosugi A."/>
            <person name="Uke A."/>
        </authorList>
    </citation>
    <scope>NUCLEOTIDE SEQUENCE</scope>
    <source>
        <strain evidence="2">UUS1-1</strain>
    </source>
</reference>
<dbReference type="Gene3D" id="2.40.160.10">
    <property type="entry name" value="Porin"/>
    <property type="match status" value="1"/>
</dbReference>
<proteinExistence type="predicted"/>
<evidence type="ECO:0000313" key="2">
    <source>
        <dbReference type="EMBL" id="MBA2133733.1"/>
    </source>
</evidence>
<accession>A0A8J6I2F6</accession>
<keyword evidence="3" id="KW-1185">Reference proteome</keyword>
<evidence type="ECO:0008006" key="4">
    <source>
        <dbReference type="Google" id="ProtNLM"/>
    </source>
</evidence>
<protein>
    <recommendedName>
        <fullName evidence="4">Porin domain-containing protein</fullName>
    </recommendedName>
</protein>
<dbReference type="Proteomes" id="UP000657177">
    <property type="component" value="Unassembled WGS sequence"/>
</dbReference>